<dbReference type="PRINTS" id="PR00368">
    <property type="entry name" value="FADPNR"/>
</dbReference>
<dbReference type="SUPFAM" id="SSF51905">
    <property type="entry name" value="FAD/NAD(P)-binding domain"/>
    <property type="match status" value="2"/>
</dbReference>
<dbReference type="InterPro" id="IPR007419">
    <property type="entry name" value="BFD-like_2Fe2S-bd_dom"/>
</dbReference>
<dbReference type="InterPro" id="IPR041854">
    <property type="entry name" value="BFD-like_2Fe2S-bd_dom_sf"/>
</dbReference>
<dbReference type="Gene3D" id="3.30.390.30">
    <property type="match status" value="1"/>
</dbReference>
<evidence type="ECO:0000259" key="4">
    <source>
        <dbReference type="Pfam" id="PF04324"/>
    </source>
</evidence>
<dbReference type="Pfam" id="PF18267">
    <property type="entry name" value="Rubredoxin_C"/>
    <property type="match status" value="1"/>
</dbReference>
<evidence type="ECO:0000259" key="5">
    <source>
        <dbReference type="Pfam" id="PF07992"/>
    </source>
</evidence>
<dbReference type="PRINTS" id="PR00411">
    <property type="entry name" value="PNDRDTASEI"/>
</dbReference>
<evidence type="ECO:0000313" key="7">
    <source>
        <dbReference type="EMBL" id="ACU34797.1"/>
    </source>
</evidence>
<feature type="domain" description="NADH-rubredoxin oxidoreductase C-terminal" evidence="6">
    <location>
        <begin position="320"/>
        <end position="375"/>
    </location>
</feature>
<dbReference type="GO" id="GO:0016491">
    <property type="term" value="F:oxidoreductase activity"/>
    <property type="evidence" value="ECO:0007669"/>
    <property type="project" value="InterPro"/>
</dbReference>
<dbReference type="InterPro" id="IPR016156">
    <property type="entry name" value="FAD/NAD-linked_Rdtase_dimer_sf"/>
</dbReference>
<organism evidence="7 8">
    <name type="scientific">Actinosynnema mirum (strain ATCC 29888 / DSM 43827 / JCM 3225 / NBRC 14064 / NCIMB 13271 / NRRL B-12336 / IMRU 3971 / 101)</name>
    <dbReference type="NCBI Taxonomy" id="446462"/>
    <lineage>
        <taxon>Bacteria</taxon>
        <taxon>Bacillati</taxon>
        <taxon>Actinomycetota</taxon>
        <taxon>Actinomycetes</taxon>
        <taxon>Pseudonocardiales</taxon>
        <taxon>Pseudonocardiaceae</taxon>
        <taxon>Actinosynnema</taxon>
    </lineage>
</organism>
<dbReference type="Proteomes" id="UP000002213">
    <property type="component" value="Chromosome"/>
</dbReference>
<dbReference type="HOGENOM" id="CLU_003291_4_4_11"/>
<dbReference type="PANTHER" id="PTHR43429:SF3">
    <property type="entry name" value="NITRITE REDUCTASE [NAD(P)H]"/>
    <property type="match status" value="1"/>
</dbReference>
<evidence type="ECO:0000313" key="8">
    <source>
        <dbReference type="Proteomes" id="UP000002213"/>
    </source>
</evidence>
<dbReference type="InterPro" id="IPR023753">
    <property type="entry name" value="FAD/NAD-binding_dom"/>
</dbReference>
<dbReference type="Pfam" id="PF07992">
    <property type="entry name" value="Pyr_redox_2"/>
    <property type="match status" value="1"/>
</dbReference>
<feature type="domain" description="BFD-like [2Fe-2S]-binding" evidence="4">
    <location>
        <begin position="424"/>
        <end position="467"/>
    </location>
</feature>
<comment type="cofactor">
    <cofactor evidence="1">
        <name>FAD</name>
        <dbReference type="ChEBI" id="CHEBI:57692"/>
    </cofactor>
</comment>
<keyword evidence="2" id="KW-0285">Flavoprotein</keyword>
<evidence type="ECO:0000256" key="2">
    <source>
        <dbReference type="ARBA" id="ARBA00022630"/>
    </source>
</evidence>
<reference evidence="7 8" key="1">
    <citation type="journal article" date="2009" name="Stand. Genomic Sci.">
        <title>Complete genome sequence of Actinosynnema mirum type strain (101).</title>
        <authorList>
            <person name="Land M."/>
            <person name="Lapidus A."/>
            <person name="Mayilraj S."/>
            <person name="Chen F."/>
            <person name="Copeland A."/>
            <person name="Del Rio T.G."/>
            <person name="Nolan M."/>
            <person name="Lucas S."/>
            <person name="Tice H."/>
            <person name="Cheng J.F."/>
            <person name="Chertkov O."/>
            <person name="Bruce D."/>
            <person name="Goodwin L."/>
            <person name="Pitluck S."/>
            <person name="Rohde M."/>
            <person name="Goker M."/>
            <person name="Pati A."/>
            <person name="Ivanova N."/>
            <person name="Mavromatis K."/>
            <person name="Chen A."/>
            <person name="Palaniappan K."/>
            <person name="Hauser L."/>
            <person name="Chang Y.J."/>
            <person name="Jeffries C.C."/>
            <person name="Brettin T."/>
            <person name="Detter J.C."/>
            <person name="Han C."/>
            <person name="Chain P."/>
            <person name="Tindall B.J."/>
            <person name="Bristow J."/>
            <person name="Eisen J.A."/>
            <person name="Markowitz V."/>
            <person name="Hugenholtz P."/>
            <person name="Kyrpides N.C."/>
            <person name="Klenk H.P."/>
        </authorList>
    </citation>
    <scope>NUCLEOTIDE SEQUENCE [LARGE SCALE GENOMIC DNA]</scope>
    <source>
        <strain evidence="8">ATCC 29888 / DSM 43827 / JCM 3225 / NBRC 14064 / NCIMB 13271 / NRRL B-12336 / IMRU 3971 / 101</strain>
    </source>
</reference>
<evidence type="ECO:0000259" key="6">
    <source>
        <dbReference type="Pfam" id="PF18267"/>
    </source>
</evidence>
<dbReference type="KEGG" id="ami:Amir_0836"/>
<accession>C6WM63</accession>
<gene>
    <name evidence="7" type="ordered locus">Amir_0836</name>
</gene>
<dbReference type="eggNOG" id="COG1251">
    <property type="taxonomic scope" value="Bacteria"/>
</dbReference>
<keyword evidence="3" id="KW-0274">FAD</keyword>
<dbReference type="STRING" id="446462.Amir_0836"/>
<dbReference type="InterPro" id="IPR050260">
    <property type="entry name" value="FAD-bd_OxRdtase"/>
</dbReference>
<proteinExistence type="predicted"/>
<evidence type="ECO:0000256" key="3">
    <source>
        <dbReference type="ARBA" id="ARBA00022827"/>
    </source>
</evidence>
<keyword evidence="8" id="KW-1185">Reference proteome</keyword>
<dbReference type="EMBL" id="CP001630">
    <property type="protein sequence ID" value="ACU34797.1"/>
    <property type="molecule type" value="Genomic_DNA"/>
</dbReference>
<dbReference type="InterPro" id="IPR036188">
    <property type="entry name" value="FAD/NAD-bd_sf"/>
</dbReference>
<feature type="domain" description="FAD/NAD(P)-binding" evidence="5">
    <location>
        <begin position="3"/>
        <end position="295"/>
    </location>
</feature>
<dbReference type="RefSeq" id="WP_012783459.1">
    <property type="nucleotide sequence ID" value="NC_013093.1"/>
</dbReference>
<sequence length="495" mass="50733">MRRVVVVGHGMAGARFAEEVLRRDPGGERVGLTLLGAERHPAYNRVLLSSVVAGSLPPESVRLHAPDWAERSAADLRLGASVGKVDRVRRVVQVDDGEVPYDALVLATGARPWLPPVAGLVGVDGVLAPGAVAFRTLDDCAAITSAARPGAPVVVLGGGLLGLEAARGLVARGCLVTVVHPRSHLMERQLDAGAGRVLARALGGLGVELRLGAVAERYEPGEGLRLADGTRLAADLLVVAAGVRPAVELAAQAGIAVDRGVLVDDALRTDDPRVHAIGDCAQHEGAPTGLVQPAWEQAAVLADRLTGTDPAARYRGGGAVTRLKARDVDLVALGEVHVGVDDERAEVLALEDPARGRYAKLVLRDDRVTGAILLGVPDAAAAVTQLYDRGLPAPSDRLGLLLGRALPAGAVAEASPADLPAGAVVCRCNTVSKGQLVSAWRAGARSAPGLVEATRAGTGCGGCRDAVCGIADWLAAAEPSTASAVENQRSAVRGL</sequence>
<evidence type="ECO:0000256" key="1">
    <source>
        <dbReference type="ARBA" id="ARBA00001974"/>
    </source>
</evidence>
<dbReference type="AlphaFoldDB" id="C6WM63"/>
<name>C6WM63_ACTMD</name>
<dbReference type="Pfam" id="PF04324">
    <property type="entry name" value="Fer2_BFD"/>
    <property type="match status" value="1"/>
</dbReference>
<dbReference type="InterPro" id="IPR041575">
    <property type="entry name" value="Rubredoxin_C"/>
</dbReference>
<protein>
    <submittedName>
        <fullName evidence="7">FAD-dependent pyridine nucleotide-disulphide oxidoreductase</fullName>
    </submittedName>
</protein>
<dbReference type="Gene3D" id="1.10.10.1100">
    <property type="entry name" value="BFD-like [2Fe-2S]-binding domain"/>
    <property type="match status" value="1"/>
</dbReference>
<dbReference type="Gene3D" id="3.50.50.60">
    <property type="entry name" value="FAD/NAD(P)-binding domain"/>
    <property type="match status" value="2"/>
</dbReference>
<dbReference type="PANTHER" id="PTHR43429">
    <property type="entry name" value="PYRIDINE NUCLEOTIDE-DISULFIDE OXIDOREDUCTASE DOMAIN-CONTAINING"/>
    <property type="match status" value="1"/>
</dbReference>